<dbReference type="InterPro" id="IPR013694">
    <property type="entry name" value="VIT"/>
</dbReference>
<organism evidence="4 5">
    <name type="scientific">Fusarium acuminatum</name>
    <dbReference type="NCBI Taxonomy" id="5515"/>
    <lineage>
        <taxon>Eukaryota</taxon>
        <taxon>Fungi</taxon>
        <taxon>Dikarya</taxon>
        <taxon>Ascomycota</taxon>
        <taxon>Pezizomycotina</taxon>
        <taxon>Sordariomycetes</taxon>
        <taxon>Hypocreomycetidae</taxon>
        <taxon>Hypocreales</taxon>
        <taxon>Nectriaceae</taxon>
        <taxon>Fusarium</taxon>
        <taxon>Fusarium tricinctum species complex</taxon>
    </lineage>
</organism>
<reference evidence="4 5" key="1">
    <citation type="submission" date="2024-04" db="EMBL/GenBank/DDBJ databases">
        <title>Complete genome sequence of Fusarium acuminatum.</title>
        <authorList>
            <person name="Lan B."/>
        </authorList>
    </citation>
    <scope>NUCLEOTIDE SEQUENCE [LARGE SCALE GENOMIC DNA]</scope>
    <source>
        <strain evidence="4">1A</strain>
    </source>
</reference>
<dbReference type="PANTHER" id="PTHR45737:SF6">
    <property type="entry name" value="VON WILLEBRAND FACTOR A DOMAIN-CONTAINING PROTEIN 5A"/>
    <property type="match status" value="1"/>
</dbReference>
<feature type="compositionally biased region" description="Acidic residues" evidence="1">
    <location>
        <begin position="757"/>
        <end position="768"/>
    </location>
</feature>
<feature type="region of interest" description="Disordered" evidence="1">
    <location>
        <begin position="834"/>
        <end position="916"/>
    </location>
</feature>
<feature type="compositionally biased region" description="Polar residues" evidence="1">
    <location>
        <begin position="799"/>
        <end position="814"/>
    </location>
</feature>
<protein>
    <submittedName>
        <fullName evidence="4">von Willebrand factor type A domain-containing protein</fullName>
    </submittedName>
</protein>
<evidence type="ECO:0000259" key="2">
    <source>
        <dbReference type="PROSITE" id="PS50234"/>
    </source>
</evidence>
<feature type="domain" description="VIT" evidence="3">
    <location>
        <begin position="67"/>
        <end position="196"/>
    </location>
</feature>
<evidence type="ECO:0000259" key="3">
    <source>
        <dbReference type="PROSITE" id="PS51468"/>
    </source>
</evidence>
<dbReference type="SMART" id="SM00609">
    <property type="entry name" value="VIT"/>
    <property type="match status" value="1"/>
</dbReference>
<dbReference type="PROSITE" id="PS51468">
    <property type="entry name" value="VIT"/>
    <property type="match status" value="1"/>
</dbReference>
<feature type="region of interest" description="Disordered" evidence="1">
    <location>
        <begin position="728"/>
        <end position="814"/>
    </location>
</feature>
<feature type="compositionally biased region" description="Basic and acidic residues" evidence="1">
    <location>
        <begin position="10"/>
        <end position="23"/>
    </location>
</feature>
<keyword evidence="5" id="KW-1185">Reference proteome</keyword>
<feature type="compositionally biased region" description="Polar residues" evidence="1">
    <location>
        <begin position="745"/>
        <end position="754"/>
    </location>
</feature>
<evidence type="ECO:0000256" key="1">
    <source>
        <dbReference type="SAM" id="MobiDB-lite"/>
    </source>
</evidence>
<dbReference type="Proteomes" id="UP001489902">
    <property type="component" value="Chromosome 8"/>
</dbReference>
<proteinExistence type="predicted"/>
<dbReference type="Pfam" id="PF13768">
    <property type="entry name" value="VWA_3"/>
    <property type="match status" value="1"/>
</dbReference>
<dbReference type="InterPro" id="IPR002035">
    <property type="entry name" value="VWF_A"/>
</dbReference>
<evidence type="ECO:0000313" key="5">
    <source>
        <dbReference type="Proteomes" id="UP001489902"/>
    </source>
</evidence>
<feature type="region of interest" description="Disordered" evidence="1">
    <location>
        <begin position="1"/>
        <end position="23"/>
    </location>
</feature>
<dbReference type="SMART" id="SM00327">
    <property type="entry name" value="VWA"/>
    <property type="match status" value="1"/>
</dbReference>
<evidence type="ECO:0000313" key="4">
    <source>
        <dbReference type="EMBL" id="WZH50426.1"/>
    </source>
</evidence>
<dbReference type="Pfam" id="PF08487">
    <property type="entry name" value="VIT"/>
    <property type="match status" value="1"/>
</dbReference>
<dbReference type="SUPFAM" id="SSF53300">
    <property type="entry name" value="vWA-like"/>
    <property type="match status" value="1"/>
</dbReference>
<dbReference type="PROSITE" id="PS50234">
    <property type="entry name" value="VWFA"/>
    <property type="match status" value="1"/>
</dbReference>
<feature type="domain" description="VWFA" evidence="2">
    <location>
        <begin position="357"/>
        <end position="530"/>
    </location>
</feature>
<gene>
    <name evidence="4" type="ORF">QYS62_011670</name>
</gene>
<dbReference type="EMBL" id="CP151267">
    <property type="protein sequence ID" value="WZH50426.1"/>
    <property type="molecule type" value="Genomic_DNA"/>
</dbReference>
<name>A0ABZ2XC42_9HYPO</name>
<feature type="compositionally biased region" description="Basic and acidic residues" evidence="1">
    <location>
        <begin position="844"/>
        <end position="854"/>
    </location>
</feature>
<dbReference type="PANTHER" id="PTHR45737">
    <property type="entry name" value="VON WILLEBRAND FACTOR A DOMAIN-CONTAINING PROTEIN 5A"/>
    <property type="match status" value="1"/>
</dbReference>
<dbReference type="Gene3D" id="3.40.50.410">
    <property type="entry name" value="von Willebrand factor, type A domain"/>
    <property type="match status" value="1"/>
</dbReference>
<dbReference type="InterPro" id="IPR036465">
    <property type="entry name" value="vWFA_dom_sf"/>
</dbReference>
<accession>A0ABZ2XC42</accession>
<sequence>MPFALFPGIRYDEREPPPPDHDLGQGNEYYRFLDPNRQELDAQRHWYPRAHVGAFRQQNGDVQGPAEVENHDQDPHREGFLSPLSTSVKVQIIHDTAKFTVIQLFRNESCNIKQGMYQFPLPLDATVTSFDCRIGPNKIIRGKVKASEDSQYEFNEARRQGRAGGLMEQQTAEIFTITLTNIPASTKMQAELSFMCFLKHRVAVDHQVFTLTVPTFIAPRYGDEPPGVRMLTRDSHLLSLSVDVLSAEDLISVKSETHAIRYNRGIGPTPCQTWDDFFTNRDNDAGTSRAATVELGDRLTSLDKDLVITIDTALSDHAEAPQACLETHPTLRNHKALMLTLPPELMTAAANAVCDSEIIFVADRSGSMADKIEGLKSAMMYFIGGIPPNRPFNIWCFGTGYTSLWPQSRRLNEASRQKAMAYVHNEFASDMGGTEILSALQEICKASGGQRSMDIIVLTDGEVWSAPQTIDFVRSRWLISEGWVRFFSLGIGAAVSHELIEGIAKAGGGYAEVITSASGGGWEDRVVAVLNAATTGHIGSLCMRLEWQEEGNLESTPKFKQSPNDVSKISPFLRNRIFLLFDSGEQLPVLKHVVLQVKEPTGNTITKTILPKRLRQSDTFIHKLAARALLGDLERGESWLHRGRYAYGGIAPSNSMIKAEAIELGCRWSLVSRWTSVYAVEEEATEPNEGMEMERRIVVAADDLYDALLTHRGGQAAANLASGLLRSRAEAQESGTESDDSETSVGTCSTGQPENSDNSDGDGDDDNNDPGFNPNTGQGTDRGSVRGSQGHRQEEQPKESQAPSNMPQSGTLGQSLSVGVWGLEAEQLSDLTRYSRGWNPTPRPKYDASLDSKVHSTSKVKSKGTQGVVPRVYVASRKHFMDSPSPPRKRSRGSRTTGSQSSFISGGPPKHDAPTANYSAQLHFSNASTTSDTSAMQSTFRMPSPYCPLVEPSSYSVPLQNIQMDIVEDFSFSLASSGLQGNGGLSRGGGTETEFENGPITDISSSFPLVAQPSPNYTQFVEDSLNSEGLLGIYPLSSDPSLDSATSLNPVPDLWSFSSNLGSAPASAPIFNPPASTSLLQNVNQAAKTPDKVAAEQFIGRLLLVQSYDGRFSFSDDESVKTALGLPFLVLVTRLRGKLNDFDPAVAIAIIALLEEQLPGSRDLWVLMVRKAEDYITRCNLGPIVEELQQEARQGVKLMGSVVKELKDGEAALETVTEIKTAPTSEAASDSMGICAAIGSAGLQESMAAS</sequence>